<name>A0AAE3KC54_9GAMM</name>
<dbReference type="PANTHER" id="PTHR30509:SF9">
    <property type="entry name" value="MULTIDRUG RESISTANCE PROTEIN MDTO"/>
    <property type="match status" value="1"/>
</dbReference>
<dbReference type="RefSeq" id="WP_253478755.1">
    <property type="nucleotide sequence ID" value="NZ_JALJXV010000006.1"/>
</dbReference>
<keyword evidence="2" id="KW-0813">Transport</keyword>
<protein>
    <submittedName>
        <fullName evidence="8">Membrane protein YccC</fullName>
    </submittedName>
</protein>
<evidence type="ECO:0000313" key="9">
    <source>
        <dbReference type="Proteomes" id="UP001205843"/>
    </source>
</evidence>
<keyword evidence="4 7" id="KW-0812">Transmembrane</keyword>
<feature type="transmembrane region" description="Helical" evidence="7">
    <location>
        <begin position="188"/>
        <end position="206"/>
    </location>
</feature>
<keyword evidence="9" id="KW-1185">Reference proteome</keyword>
<feature type="transmembrane region" description="Helical" evidence="7">
    <location>
        <begin position="160"/>
        <end position="176"/>
    </location>
</feature>
<gene>
    <name evidence="8" type="ORF">J2T57_002514</name>
</gene>
<accession>A0AAE3KC54</accession>
<dbReference type="GO" id="GO:0005886">
    <property type="term" value="C:plasma membrane"/>
    <property type="evidence" value="ECO:0007669"/>
    <property type="project" value="UniProtKB-SubCell"/>
</dbReference>
<feature type="transmembrane region" description="Helical" evidence="7">
    <location>
        <begin position="238"/>
        <end position="256"/>
    </location>
</feature>
<feature type="transmembrane region" description="Helical" evidence="7">
    <location>
        <begin position="212"/>
        <end position="231"/>
    </location>
</feature>
<organism evidence="8 9">
    <name type="scientific">Natronocella acetinitrilica</name>
    <dbReference type="NCBI Taxonomy" id="414046"/>
    <lineage>
        <taxon>Bacteria</taxon>
        <taxon>Pseudomonadati</taxon>
        <taxon>Pseudomonadota</taxon>
        <taxon>Gammaproteobacteria</taxon>
        <taxon>Chromatiales</taxon>
        <taxon>Ectothiorhodospiraceae</taxon>
        <taxon>Natronocella</taxon>
    </lineage>
</organism>
<evidence type="ECO:0000256" key="5">
    <source>
        <dbReference type="ARBA" id="ARBA00022989"/>
    </source>
</evidence>
<keyword evidence="6 7" id="KW-0472">Membrane</keyword>
<evidence type="ECO:0000256" key="4">
    <source>
        <dbReference type="ARBA" id="ARBA00022692"/>
    </source>
</evidence>
<evidence type="ECO:0000256" key="1">
    <source>
        <dbReference type="ARBA" id="ARBA00004651"/>
    </source>
</evidence>
<comment type="subcellular location">
    <subcellularLocation>
        <location evidence="1">Cell membrane</location>
        <topology evidence="1">Multi-pass membrane protein</topology>
    </subcellularLocation>
</comment>
<feature type="transmembrane region" description="Helical" evidence="7">
    <location>
        <begin position="268"/>
        <end position="290"/>
    </location>
</feature>
<dbReference type="EMBL" id="JALJXV010000006">
    <property type="protein sequence ID" value="MCP1675364.1"/>
    <property type="molecule type" value="Genomic_DNA"/>
</dbReference>
<dbReference type="Proteomes" id="UP001205843">
    <property type="component" value="Unassembled WGS sequence"/>
</dbReference>
<reference evidence="8" key="1">
    <citation type="submission" date="2022-03" db="EMBL/GenBank/DDBJ databases">
        <title>Genomic Encyclopedia of Type Strains, Phase III (KMG-III): the genomes of soil and plant-associated and newly described type strains.</title>
        <authorList>
            <person name="Whitman W."/>
        </authorList>
    </citation>
    <scope>NUCLEOTIDE SEQUENCE</scope>
    <source>
        <strain evidence="8">ANL 6-2</strain>
    </source>
</reference>
<dbReference type="Pfam" id="PF04632">
    <property type="entry name" value="FUSC"/>
    <property type="match status" value="1"/>
</dbReference>
<sequence>MLEAARLAEGGDPGPTNRLLQDGNAAAEKYIKMAGLLAQVSHEEQARLEAELTASFKLVATAQAAVAVGRPEPELAPALRRMAEGAAPSLPAGEGPVAAAARSFAAAREAVPPTAPAASEPKDSFLKPDAFENPVYTRFALKVLLAVFLTYALYTSIGLFEIHTAMVTCFVVALGTSGETFHKSTLRIIGCLIGAAMGAFAVYFVMPHLWDPGHLFLLIAMGSLIAGWVATGSYRVQYAGFQIALAFFICVLPGSPMDFGPNYDLSDAGYRVLGILVGISIMGLVFSSLWPERASDTRDQETEAAIEAIAEVLRGENRLESVHRHIGAARHAQEVMRFEWPTPLAGAQTGATRRLATVGELARLLPLLGGMNTTGLAATLEASVDHRPSDPDEAIDSGDAIHDRARVLAGILTGEGKANGN</sequence>
<dbReference type="InterPro" id="IPR006726">
    <property type="entry name" value="PHBA_efflux_AaeB/fusaric-R"/>
</dbReference>
<proteinExistence type="predicted"/>
<comment type="caution">
    <text evidence="8">The sequence shown here is derived from an EMBL/GenBank/DDBJ whole genome shotgun (WGS) entry which is preliminary data.</text>
</comment>
<evidence type="ECO:0000256" key="2">
    <source>
        <dbReference type="ARBA" id="ARBA00022448"/>
    </source>
</evidence>
<dbReference type="GO" id="GO:0022857">
    <property type="term" value="F:transmembrane transporter activity"/>
    <property type="evidence" value="ECO:0007669"/>
    <property type="project" value="InterPro"/>
</dbReference>
<dbReference type="AlphaFoldDB" id="A0AAE3KC54"/>
<evidence type="ECO:0000256" key="6">
    <source>
        <dbReference type="ARBA" id="ARBA00023136"/>
    </source>
</evidence>
<evidence type="ECO:0000256" key="3">
    <source>
        <dbReference type="ARBA" id="ARBA00022475"/>
    </source>
</evidence>
<dbReference type="PANTHER" id="PTHR30509">
    <property type="entry name" value="P-HYDROXYBENZOIC ACID EFFLUX PUMP SUBUNIT-RELATED"/>
    <property type="match status" value="1"/>
</dbReference>
<evidence type="ECO:0000313" key="8">
    <source>
        <dbReference type="EMBL" id="MCP1675364.1"/>
    </source>
</evidence>
<keyword evidence="5 7" id="KW-1133">Transmembrane helix</keyword>
<evidence type="ECO:0000256" key="7">
    <source>
        <dbReference type="SAM" id="Phobius"/>
    </source>
</evidence>
<keyword evidence="3" id="KW-1003">Cell membrane</keyword>